<feature type="compositionally biased region" description="Acidic residues" evidence="6">
    <location>
        <begin position="314"/>
        <end position="330"/>
    </location>
</feature>
<dbReference type="PANTHER" id="PTHR10165:SF197">
    <property type="entry name" value="FI04477P-RELATED"/>
    <property type="match status" value="1"/>
</dbReference>
<feature type="compositionally biased region" description="Low complexity" evidence="6">
    <location>
        <begin position="357"/>
        <end position="366"/>
    </location>
</feature>
<accession>A0A9C6T5U2</accession>
<dbReference type="SUPFAM" id="SSF48317">
    <property type="entry name" value="Acid phosphatase/Vanadium-dependent haloperoxidase"/>
    <property type="match status" value="1"/>
</dbReference>
<gene>
    <name evidence="10" type="primary">LOC117567873</name>
</gene>
<keyword evidence="5 7" id="KW-0472">Membrane</keyword>
<name>A0A9C6T5U2_DROAB</name>
<reference evidence="10" key="1">
    <citation type="submission" date="2025-08" db="UniProtKB">
        <authorList>
            <consortium name="RefSeq"/>
        </authorList>
    </citation>
    <scope>IDENTIFICATION</scope>
    <source>
        <strain evidence="10">15112-1751.03</strain>
        <tissue evidence="10">Whole Adult</tissue>
    </source>
</reference>
<dbReference type="SMART" id="SM00014">
    <property type="entry name" value="acidPPc"/>
    <property type="match status" value="1"/>
</dbReference>
<feature type="transmembrane region" description="Helical" evidence="7">
    <location>
        <begin position="202"/>
        <end position="221"/>
    </location>
</feature>
<feature type="region of interest" description="Disordered" evidence="6">
    <location>
        <begin position="314"/>
        <end position="366"/>
    </location>
</feature>
<evidence type="ECO:0000256" key="4">
    <source>
        <dbReference type="ARBA" id="ARBA00022989"/>
    </source>
</evidence>
<evidence type="ECO:0000256" key="5">
    <source>
        <dbReference type="ARBA" id="ARBA00023136"/>
    </source>
</evidence>
<dbReference type="GeneID" id="117567873"/>
<sequence>MRTFKRGFYCADLSLRYPYHECTITVPMLLVMMLLLPMLFISVVEIMRICRHLRMRQYLRNLWRAQATFSFGFIATYLTTELAKHVVGRLRPHFYSACQPRLHDGTSCSDAHNADVYVQQFYCSNRNLSTQQLRELHVSFPSAHSSLSFYSMCLLAFYVHSVWQGRGSVRVMRHILQFLLLMAAWYVSLSRVADYWHHWSDVLAGAVLGVVYATITAIYVGDLLHARPPHNVNPVALGYVCAPTSCCCSCHHQRHHNHHHHHHHQLLGENNNSTTSTKVHFLAAAAAAVAATPHHTDCGQHHIEVDDNIEIDIDDSRDDRNDCDDDDDGSSSDADVDYKLPTSRNPTPSPPPPPPHSGTLSLPNVV</sequence>
<evidence type="ECO:0000256" key="7">
    <source>
        <dbReference type="SAM" id="Phobius"/>
    </source>
</evidence>
<comment type="subcellular location">
    <subcellularLocation>
        <location evidence="1">Membrane</location>
        <topology evidence="1">Multi-pass membrane protein</topology>
    </subcellularLocation>
</comment>
<keyword evidence="9" id="KW-1185">Reference proteome</keyword>
<dbReference type="GO" id="GO:0005886">
    <property type="term" value="C:plasma membrane"/>
    <property type="evidence" value="ECO:0007669"/>
    <property type="project" value="TreeGrafter"/>
</dbReference>
<dbReference type="CDD" id="cd03384">
    <property type="entry name" value="PAP2_wunen"/>
    <property type="match status" value="1"/>
</dbReference>
<evidence type="ECO:0000259" key="8">
    <source>
        <dbReference type="SMART" id="SM00014"/>
    </source>
</evidence>
<feature type="transmembrane region" description="Helical" evidence="7">
    <location>
        <begin position="143"/>
        <end position="163"/>
    </location>
</feature>
<feature type="domain" description="Phosphatidic acid phosphatase type 2/haloperoxidase" evidence="8">
    <location>
        <begin position="62"/>
        <end position="217"/>
    </location>
</feature>
<proteinExistence type="inferred from homology"/>
<organism evidence="9 10">
    <name type="scientific">Drosophila albomicans</name>
    <name type="common">Fruit fly</name>
    <dbReference type="NCBI Taxonomy" id="7291"/>
    <lineage>
        <taxon>Eukaryota</taxon>
        <taxon>Metazoa</taxon>
        <taxon>Ecdysozoa</taxon>
        <taxon>Arthropoda</taxon>
        <taxon>Hexapoda</taxon>
        <taxon>Insecta</taxon>
        <taxon>Pterygota</taxon>
        <taxon>Neoptera</taxon>
        <taxon>Endopterygota</taxon>
        <taxon>Diptera</taxon>
        <taxon>Brachycera</taxon>
        <taxon>Muscomorpha</taxon>
        <taxon>Ephydroidea</taxon>
        <taxon>Drosophilidae</taxon>
        <taxon>Drosophila</taxon>
    </lineage>
</organism>
<feature type="compositionally biased region" description="Pro residues" evidence="6">
    <location>
        <begin position="347"/>
        <end position="356"/>
    </location>
</feature>
<dbReference type="InterPro" id="IPR043216">
    <property type="entry name" value="PAP-like"/>
</dbReference>
<evidence type="ECO:0000256" key="6">
    <source>
        <dbReference type="SAM" id="MobiDB-lite"/>
    </source>
</evidence>
<evidence type="ECO:0000256" key="1">
    <source>
        <dbReference type="ARBA" id="ARBA00004141"/>
    </source>
</evidence>
<keyword evidence="3 7" id="KW-0812">Transmembrane</keyword>
<dbReference type="FunFam" id="1.20.144.10:FF:000043">
    <property type="entry name" value="GD12067"/>
    <property type="match status" value="1"/>
</dbReference>
<keyword evidence="4 7" id="KW-1133">Transmembrane helix</keyword>
<evidence type="ECO:0000256" key="3">
    <source>
        <dbReference type="ARBA" id="ARBA00022692"/>
    </source>
</evidence>
<dbReference type="OrthoDB" id="8907274at2759"/>
<dbReference type="GO" id="GO:0046839">
    <property type="term" value="P:phospholipid dephosphorylation"/>
    <property type="evidence" value="ECO:0007669"/>
    <property type="project" value="TreeGrafter"/>
</dbReference>
<comment type="similarity">
    <text evidence="2">Belongs to the PA-phosphatase related phosphoesterase family.</text>
</comment>
<dbReference type="GO" id="GO:0008195">
    <property type="term" value="F:phosphatidate phosphatase activity"/>
    <property type="evidence" value="ECO:0007669"/>
    <property type="project" value="TreeGrafter"/>
</dbReference>
<evidence type="ECO:0000256" key="2">
    <source>
        <dbReference type="ARBA" id="ARBA00008816"/>
    </source>
</evidence>
<dbReference type="Gene3D" id="1.20.144.10">
    <property type="entry name" value="Phosphatidic acid phosphatase type 2/haloperoxidase"/>
    <property type="match status" value="1"/>
</dbReference>
<dbReference type="InterPro" id="IPR036938">
    <property type="entry name" value="PAP2/HPO_sf"/>
</dbReference>
<dbReference type="Pfam" id="PF01569">
    <property type="entry name" value="PAP2"/>
    <property type="match status" value="1"/>
</dbReference>
<dbReference type="GO" id="GO:0006644">
    <property type="term" value="P:phospholipid metabolic process"/>
    <property type="evidence" value="ECO:0007669"/>
    <property type="project" value="InterPro"/>
</dbReference>
<feature type="transmembrane region" description="Helical" evidence="7">
    <location>
        <begin position="62"/>
        <end position="80"/>
    </location>
</feature>
<feature type="transmembrane region" description="Helical" evidence="7">
    <location>
        <begin position="24"/>
        <end position="50"/>
    </location>
</feature>
<dbReference type="PANTHER" id="PTHR10165">
    <property type="entry name" value="LIPID PHOSPHATE PHOSPHATASE"/>
    <property type="match status" value="1"/>
</dbReference>
<protein>
    <submittedName>
        <fullName evidence="10">Phosphatidate phosphatase</fullName>
    </submittedName>
</protein>
<dbReference type="InterPro" id="IPR000326">
    <property type="entry name" value="PAP2/HPO"/>
</dbReference>
<dbReference type="GO" id="GO:0007165">
    <property type="term" value="P:signal transduction"/>
    <property type="evidence" value="ECO:0007669"/>
    <property type="project" value="TreeGrafter"/>
</dbReference>
<evidence type="ECO:0000313" key="10">
    <source>
        <dbReference type="RefSeq" id="XP_051860153.1"/>
    </source>
</evidence>
<dbReference type="AlphaFoldDB" id="A0A9C6T5U2"/>
<dbReference type="RefSeq" id="XP_051860153.1">
    <property type="nucleotide sequence ID" value="XM_052004193.1"/>
</dbReference>
<feature type="transmembrane region" description="Helical" evidence="7">
    <location>
        <begin position="175"/>
        <end position="196"/>
    </location>
</feature>
<dbReference type="Proteomes" id="UP000515160">
    <property type="component" value="Chromosome 3"/>
</dbReference>
<evidence type="ECO:0000313" key="9">
    <source>
        <dbReference type="Proteomes" id="UP000515160"/>
    </source>
</evidence>